<dbReference type="Proteomes" id="UP000291289">
    <property type="component" value="Unassembled WGS sequence"/>
</dbReference>
<sequence>MVEVMDAWTLTHEISLRDSVRVYKRAANGRILNDTRDTALTRVQPGTPWALYLAYQGAYQYIVFDLDHHTTDEDNSQTLVDKNLQDITRLLDETHIEYLVCHSSDNGGYHIWIACKDNINATLVRHLALLMHHAYASVDPTPLTNPATGCVRPPYSPHHTSGTSTPISGSIHTLLYPSTTESQIETLLEKVQEKADTITTPVEQPTLNEGSVRLDETGMPYLPGTLRPLSRYIMMLLRTPVTAHTDTSARLYQIILGMVKAHWTYTHTLTYITEHQETDSLIHAFTRKNTDGTRSTRPTTGINSMRLVIARMWKKAVTTIATSHRLYAGHDSEFTCRYQDTIMAIDHLYNWNMNRDITTTGQATDQRVINTLSLWCLKANRLTIQADTRRIALTCGISRQAAANSLHRLIAQHIIDLTTPAHGRIAHTYTIIKNTANTSLEGNTRYNLDTSKYAPTTATLDTIKNILLHNLTTWLTTAAHDACTSHGIGIKPGNKLVTHTMTMSQDDRLEMLDNIADNHQCVGTVRTRAHIYELERLLWAWWHQETTHLTKKHHEKTGRKHARYAHTLTDLLASRYPRKGNQPDYTVARSMLLKLTA</sequence>
<gene>
    <name evidence="1" type="ORF">EJ419_05485</name>
</gene>
<protein>
    <submittedName>
        <fullName evidence="1">Uncharacterized protein</fullName>
    </submittedName>
</protein>
<dbReference type="AlphaFoldDB" id="A0A4R0QVC0"/>
<evidence type="ECO:0000313" key="2">
    <source>
        <dbReference type="Proteomes" id="UP000291289"/>
    </source>
</evidence>
<dbReference type="EMBL" id="RXLP01000021">
    <property type="protein sequence ID" value="TCD54107.1"/>
    <property type="molecule type" value="Genomic_DNA"/>
</dbReference>
<organism evidence="1 2">
    <name type="scientific">Alloscardovia theropitheci</name>
    <dbReference type="NCBI Taxonomy" id="2496842"/>
    <lineage>
        <taxon>Bacteria</taxon>
        <taxon>Bacillati</taxon>
        <taxon>Actinomycetota</taxon>
        <taxon>Actinomycetes</taxon>
        <taxon>Bifidobacteriales</taxon>
        <taxon>Bifidobacteriaceae</taxon>
        <taxon>Alloscardovia</taxon>
    </lineage>
</organism>
<accession>A0A4R0QVC0</accession>
<reference evidence="1 2" key="1">
    <citation type="submission" date="2018-12" db="EMBL/GenBank/DDBJ databases">
        <title>Alloscrdovia theropitheci sp. nov: a novel taxon from the feces of the bleeding-herat monkey (Theropithecus geleda).</title>
        <authorList>
            <person name="Modesto M."/>
        </authorList>
    </citation>
    <scope>NUCLEOTIDE SEQUENCE [LARGE SCALE GENOMIC DNA]</scope>
    <source>
        <strain evidence="1 2">GLDI4/2</strain>
    </source>
</reference>
<dbReference type="RefSeq" id="WP_131284431.1">
    <property type="nucleotide sequence ID" value="NZ_RXLP01000021.1"/>
</dbReference>
<name>A0A4R0QVC0_9BIFI</name>
<proteinExistence type="predicted"/>
<keyword evidence="2" id="KW-1185">Reference proteome</keyword>
<evidence type="ECO:0000313" key="1">
    <source>
        <dbReference type="EMBL" id="TCD54107.1"/>
    </source>
</evidence>
<comment type="caution">
    <text evidence="1">The sequence shown here is derived from an EMBL/GenBank/DDBJ whole genome shotgun (WGS) entry which is preliminary data.</text>
</comment>
<dbReference type="OrthoDB" id="3211423at2"/>